<dbReference type="Pfam" id="PF02110">
    <property type="entry name" value="HK"/>
    <property type="match status" value="1"/>
</dbReference>
<dbReference type="RefSeq" id="WP_054645998.1">
    <property type="nucleotide sequence ID" value="NZ_FUXS01000002.1"/>
</dbReference>
<feature type="binding site" evidence="11">
    <location>
        <position position="117"/>
    </location>
    <ligand>
        <name>ATP</name>
        <dbReference type="ChEBI" id="CHEBI:30616"/>
    </ligand>
</feature>
<keyword evidence="10 11" id="KW-0784">Thiamine biosynthesis</keyword>
<dbReference type="PRINTS" id="PR01099">
    <property type="entry name" value="HYETHTZKNASE"/>
</dbReference>
<feature type="binding site" evidence="11">
    <location>
        <position position="41"/>
    </location>
    <ligand>
        <name>substrate</name>
    </ligand>
</feature>
<keyword evidence="5 11" id="KW-0479">Metal-binding</keyword>
<dbReference type="PATRIC" id="fig|1122148.6.peg.1091"/>
<sequence length="261" mass="27609">MKQNFIQQIRAKSPIVLNIANFITPQHVADGINYVGGSPMMVADPLEVKDLAKLANAVTINIGSTNPAAQLCALSAGEQANTMDTPVILDPVAVGATALRKERVQQILQNVKIDTIRGNIGEIAALSGINWQSHGIDAGSGAGDSIEIAKKAAQTLQTKIVISGSTDIVTDGKTVYLINNNAPMLKTNVGMGDVLDGILGTGLSLDNSLETLAYTTGILPVAAELATVDNKNAATFLQHTYDNLASLDDETFFKRLKIEKR</sequence>
<dbReference type="AlphaFoldDB" id="A0A0R2JNT0"/>
<evidence type="ECO:0000256" key="6">
    <source>
        <dbReference type="ARBA" id="ARBA00022741"/>
    </source>
</evidence>
<feature type="binding site" evidence="11">
    <location>
        <position position="190"/>
    </location>
    <ligand>
        <name>substrate</name>
    </ligand>
</feature>
<comment type="caution">
    <text evidence="12">The sequence shown here is derived from an EMBL/GenBank/DDBJ whole genome shotgun (WGS) entry which is preliminary data.</text>
</comment>
<dbReference type="GO" id="GO:0000287">
    <property type="term" value="F:magnesium ion binding"/>
    <property type="evidence" value="ECO:0007669"/>
    <property type="project" value="UniProtKB-UniRule"/>
</dbReference>
<reference evidence="12 13" key="1">
    <citation type="journal article" date="2015" name="Genome Announc.">
        <title>Expanding the biotechnology potential of lactobacilli through comparative genomics of 213 strains and associated genera.</title>
        <authorList>
            <person name="Sun Z."/>
            <person name="Harris H.M."/>
            <person name="McCann A."/>
            <person name="Guo C."/>
            <person name="Argimon S."/>
            <person name="Zhang W."/>
            <person name="Yang X."/>
            <person name="Jeffery I.B."/>
            <person name="Cooney J.C."/>
            <person name="Kagawa T.F."/>
            <person name="Liu W."/>
            <person name="Song Y."/>
            <person name="Salvetti E."/>
            <person name="Wrobel A."/>
            <person name="Rasinkangas P."/>
            <person name="Parkhill J."/>
            <person name="Rea M.C."/>
            <person name="O'Sullivan O."/>
            <person name="Ritari J."/>
            <person name="Douillard F.P."/>
            <person name="Paul Ross R."/>
            <person name="Yang R."/>
            <person name="Briner A.E."/>
            <person name="Felis G.E."/>
            <person name="de Vos W.M."/>
            <person name="Barrangou R."/>
            <person name="Klaenhammer T.R."/>
            <person name="Caufield P.W."/>
            <person name="Cui Y."/>
            <person name="Zhang H."/>
            <person name="O'Toole P.W."/>
        </authorList>
    </citation>
    <scope>NUCLEOTIDE SEQUENCE [LARGE SCALE GENOMIC DNA]</scope>
    <source>
        <strain evidence="12 13">DSM 20690</strain>
    </source>
</reference>
<dbReference type="PIRSF" id="PIRSF000513">
    <property type="entry name" value="Thz_kinase"/>
    <property type="match status" value="1"/>
</dbReference>
<evidence type="ECO:0000256" key="11">
    <source>
        <dbReference type="HAMAP-Rule" id="MF_00228"/>
    </source>
</evidence>
<dbReference type="EMBL" id="JQBT01000033">
    <property type="protein sequence ID" value="KRN78786.1"/>
    <property type="molecule type" value="Genomic_DNA"/>
</dbReference>
<dbReference type="EC" id="2.7.1.50" evidence="11"/>
<accession>A0A0R2JNT0</accession>
<dbReference type="GO" id="GO:0004417">
    <property type="term" value="F:hydroxyethylthiazole kinase activity"/>
    <property type="evidence" value="ECO:0007669"/>
    <property type="project" value="UniProtKB-UniRule"/>
</dbReference>
<dbReference type="GO" id="GO:0005524">
    <property type="term" value="F:ATP binding"/>
    <property type="evidence" value="ECO:0007669"/>
    <property type="project" value="UniProtKB-UniRule"/>
</dbReference>
<keyword evidence="6 11" id="KW-0547">Nucleotide-binding</keyword>
<dbReference type="InterPro" id="IPR000417">
    <property type="entry name" value="Hyethyz_kinase"/>
</dbReference>
<dbReference type="CDD" id="cd01170">
    <property type="entry name" value="THZ_kinase"/>
    <property type="match status" value="1"/>
</dbReference>
<comment type="similarity">
    <text evidence="11">Belongs to the Thz kinase family.</text>
</comment>
<gene>
    <name evidence="11" type="primary">thiM</name>
    <name evidence="12" type="ORF">IV52_GL001065</name>
</gene>
<evidence type="ECO:0000256" key="10">
    <source>
        <dbReference type="ARBA" id="ARBA00022977"/>
    </source>
</evidence>
<dbReference type="InterPro" id="IPR029056">
    <property type="entry name" value="Ribokinase-like"/>
</dbReference>
<dbReference type="Proteomes" id="UP000051565">
    <property type="component" value="Unassembled WGS sequence"/>
</dbReference>
<proteinExistence type="inferred from homology"/>
<dbReference type="Gene3D" id="3.40.1190.20">
    <property type="match status" value="1"/>
</dbReference>
<keyword evidence="8 11" id="KW-0067">ATP-binding</keyword>
<dbReference type="GO" id="GO:0009228">
    <property type="term" value="P:thiamine biosynthetic process"/>
    <property type="evidence" value="ECO:0007669"/>
    <property type="project" value="UniProtKB-KW"/>
</dbReference>
<organism evidence="12 13">
    <name type="scientific">Fructilactobacillus lindneri DSM 20690 = JCM 11027</name>
    <dbReference type="NCBI Taxonomy" id="1122148"/>
    <lineage>
        <taxon>Bacteria</taxon>
        <taxon>Bacillati</taxon>
        <taxon>Bacillota</taxon>
        <taxon>Bacilli</taxon>
        <taxon>Lactobacillales</taxon>
        <taxon>Lactobacillaceae</taxon>
        <taxon>Fructilactobacillus</taxon>
    </lineage>
</organism>
<evidence type="ECO:0000256" key="9">
    <source>
        <dbReference type="ARBA" id="ARBA00022842"/>
    </source>
</evidence>
<evidence type="ECO:0000256" key="2">
    <source>
        <dbReference type="ARBA" id="ARBA00001946"/>
    </source>
</evidence>
<comment type="cofactor">
    <cofactor evidence="2 11">
        <name>Mg(2+)</name>
        <dbReference type="ChEBI" id="CHEBI:18420"/>
    </cofactor>
</comment>
<comment type="catalytic activity">
    <reaction evidence="1 11">
        <text>5-(2-hydroxyethyl)-4-methylthiazole + ATP = 4-methyl-5-(2-phosphooxyethyl)-thiazole + ADP + H(+)</text>
        <dbReference type="Rhea" id="RHEA:24212"/>
        <dbReference type="ChEBI" id="CHEBI:15378"/>
        <dbReference type="ChEBI" id="CHEBI:17957"/>
        <dbReference type="ChEBI" id="CHEBI:30616"/>
        <dbReference type="ChEBI" id="CHEBI:58296"/>
        <dbReference type="ChEBI" id="CHEBI:456216"/>
        <dbReference type="EC" id="2.7.1.50"/>
    </reaction>
</comment>
<comment type="pathway">
    <text evidence="3 11">Cofactor biosynthesis; thiamine diphosphate biosynthesis; 4-methyl-5-(2-phosphoethyl)-thiazole from 5-(2-hydroxyethyl)-4-methylthiazole: step 1/1.</text>
</comment>
<keyword evidence="13" id="KW-1185">Reference proteome</keyword>
<comment type="function">
    <text evidence="11">Catalyzes the phosphorylation of the hydroxyl group of 4-methyl-5-beta-hydroxyethylthiazole (THZ).</text>
</comment>
<dbReference type="GO" id="GO:0009229">
    <property type="term" value="P:thiamine diphosphate biosynthetic process"/>
    <property type="evidence" value="ECO:0007669"/>
    <property type="project" value="UniProtKB-UniRule"/>
</dbReference>
<keyword evidence="9 11" id="KW-0460">Magnesium</keyword>
<evidence type="ECO:0000256" key="5">
    <source>
        <dbReference type="ARBA" id="ARBA00022723"/>
    </source>
</evidence>
<name>A0A0R2JNT0_9LACO</name>
<evidence type="ECO:0000256" key="1">
    <source>
        <dbReference type="ARBA" id="ARBA00001771"/>
    </source>
</evidence>
<evidence type="ECO:0000313" key="13">
    <source>
        <dbReference type="Proteomes" id="UP000051565"/>
    </source>
</evidence>
<keyword evidence="4 11" id="KW-0808">Transferase</keyword>
<dbReference type="STRING" id="53444.AYR59_02830"/>
<evidence type="ECO:0000256" key="4">
    <source>
        <dbReference type="ARBA" id="ARBA00022679"/>
    </source>
</evidence>
<evidence type="ECO:0000256" key="8">
    <source>
        <dbReference type="ARBA" id="ARBA00022840"/>
    </source>
</evidence>
<dbReference type="OrthoDB" id="9778146at2"/>
<evidence type="ECO:0000313" key="12">
    <source>
        <dbReference type="EMBL" id="KRN78786.1"/>
    </source>
</evidence>
<dbReference type="HAMAP" id="MF_00228">
    <property type="entry name" value="Thz_kinase"/>
    <property type="match status" value="1"/>
</dbReference>
<dbReference type="UniPathway" id="UPA00060">
    <property type="reaction ID" value="UER00139"/>
</dbReference>
<protein>
    <recommendedName>
        <fullName evidence="11">Hydroxyethylthiazole kinase</fullName>
        <ecNumber evidence="11">2.7.1.50</ecNumber>
    </recommendedName>
    <alternativeName>
        <fullName evidence="11">4-methyl-5-beta-hydroxyethylthiazole kinase</fullName>
        <shortName evidence="11">TH kinase</shortName>
        <shortName evidence="11">Thz kinase</shortName>
    </alternativeName>
</protein>
<evidence type="ECO:0000256" key="3">
    <source>
        <dbReference type="ARBA" id="ARBA00004868"/>
    </source>
</evidence>
<dbReference type="SUPFAM" id="SSF53613">
    <property type="entry name" value="Ribokinase-like"/>
    <property type="match status" value="1"/>
</dbReference>
<feature type="binding site" evidence="11">
    <location>
        <position position="163"/>
    </location>
    <ligand>
        <name>ATP</name>
        <dbReference type="ChEBI" id="CHEBI:30616"/>
    </ligand>
</feature>
<dbReference type="GeneID" id="61249810"/>
<dbReference type="NCBIfam" id="NF006830">
    <property type="entry name" value="PRK09355.1"/>
    <property type="match status" value="1"/>
</dbReference>
<keyword evidence="7 11" id="KW-0418">Kinase</keyword>
<evidence type="ECO:0000256" key="7">
    <source>
        <dbReference type="ARBA" id="ARBA00022777"/>
    </source>
</evidence>